<dbReference type="AlphaFoldDB" id="A0A7N0TX65"/>
<organism evidence="2 3">
    <name type="scientific">Kalanchoe fedtschenkoi</name>
    <name type="common">Lavender scallops</name>
    <name type="synonym">South American air plant</name>
    <dbReference type="NCBI Taxonomy" id="63787"/>
    <lineage>
        <taxon>Eukaryota</taxon>
        <taxon>Viridiplantae</taxon>
        <taxon>Streptophyta</taxon>
        <taxon>Embryophyta</taxon>
        <taxon>Tracheophyta</taxon>
        <taxon>Spermatophyta</taxon>
        <taxon>Magnoliopsida</taxon>
        <taxon>eudicotyledons</taxon>
        <taxon>Gunneridae</taxon>
        <taxon>Pentapetalae</taxon>
        <taxon>Saxifragales</taxon>
        <taxon>Crassulaceae</taxon>
        <taxon>Kalanchoe</taxon>
    </lineage>
</organism>
<accession>A0A7N0TX65</accession>
<reference evidence="2" key="1">
    <citation type="submission" date="2021-01" db="UniProtKB">
        <authorList>
            <consortium name="EnsemblPlants"/>
        </authorList>
    </citation>
    <scope>IDENTIFICATION</scope>
</reference>
<evidence type="ECO:0000256" key="1">
    <source>
        <dbReference type="SAM" id="MobiDB-lite"/>
    </source>
</evidence>
<dbReference type="PANTHER" id="PTHR34193:SF20">
    <property type="match status" value="1"/>
</dbReference>
<dbReference type="EnsemblPlants" id="Kaladp0048s0120.1.v1.1">
    <property type="protein sequence ID" value="Kaladp0048s0120.1.v1.1"/>
    <property type="gene ID" value="Kaladp0048s0120.v1.1"/>
</dbReference>
<name>A0A7N0TX65_KALFE</name>
<protein>
    <submittedName>
        <fullName evidence="2">Uncharacterized protein</fullName>
    </submittedName>
</protein>
<keyword evidence="3" id="KW-1185">Reference proteome</keyword>
<feature type="region of interest" description="Disordered" evidence="1">
    <location>
        <begin position="44"/>
        <end position="82"/>
    </location>
</feature>
<evidence type="ECO:0000313" key="3">
    <source>
        <dbReference type="Proteomes" id="UP000594263"/>
    </source>
</evidence>
<dbReference type="Gramene" id="Kaladp0048s0120.1.v1.1">
    <property type="protein sequence ID" value="Kaladp0048s0120.1.v1.1"/>
    <property type="gene ID" value="Kaladp0048s0120.v1.1"/>
</dbReference>
<sequence>MFRIPDRTQSPDGPDFRFSDAWRENDHRVKGGYAQTVVSQADDYSAYSPPSPVWEKTRPTTTTSTTDVRPLLPNGHPCSSDLSPRSLIAHSREEMMQMIRELPESCYELSLKDIVDCKIAQQDARLKPPTEEQPGLPHVKHYQVKEKKKITRSDSMDNTTFLIKTFFPSFSKTKLVLGNASGTNPMPSLGFERSNAKKYYCKDQLVKATAGRNNINKYREEEKEAGMGCWPSTSGRKSRTWKIIRWLF</sequence>
<evidence type="ECO:0000313" key="2">
    <source>
        <dbReference type="EnsemblPlants" id="Kaladp0048s0120.1.v1.1"/>
    </source>
</evidence>
<dbReference type="PANTHER" id="PTHR34193">
    <property type="entry name" value="OS11G0199801 PROTEIN"/>
    <property type="match status" value="1"/>
</dbReference>
<dbReference type="Proteomes" id="UP000594263">
    <property type="component" value="Unplaced"/>
</dbReference>
<proteinExistence type="predicted"/>